<dbReference type="OrthoDB" id="9794954at2"/>
<feature type="domain" description="Pyruvate flavodoxin/ferredoxin oxidoreductase pyrimidine binding" evidence="2">
    <location>
        <begin position="14"/>
        <end position="240"/>
    </location>
</feature>
<dbReference type="EMBL" id="CDMG01000009">
    <property type="protein sequence ID" value="CRF53100.1"/>
    <property type="molecule type" value="Genomic_DNA"/>
</dbReference>
<reference evidence="5" key="1">
    <citation type="submission" date="2014-12" db="EMBL/GenBank/DDBJ databases">
        <title>Whole genome sequences of four Staphylococcus schleiferi canine isolates.</title>
        <authorList>
            <person name="Misic A.M."/>
            <person name="Cain C."/>
            <person name="Morris D.O."/>
            <person name="Rankin S."/>
            <person name="Beiting D."/>
        </authorList>
    </citation>
    <scope>NUCLEOTIDE SEQUENCE</scope>
    <source>
        <strain evidence="4">ASB11</strain>
        <strain evidence="5">ASB13</strain>
        <strain evidence="7">ASB7</strain>
        <strain evidence="6">ASB9</strain>
    </source>
</reference>
<dbReference type="Gene3D" id="3.40.50.920">
    <property type="match status" value="1"/>
</dbReference>
<dbReference type="InterPro" id="IPR002880">
    <property type="entry name" value="Pyrv_Fd/Flavodoxin_OxRdtase_N"/>
</dbReference>
<evidence type="ECO:0000313" key="11">
    <source>
        <dbReference type="Proteomes" id="UP000045175"/>
    </source>
</evidence>
<dbReference type="GeneID" id="82132479"/>
<proteinExistence type="predicted"/>
<reference evidence="9 10" key="3">
    <citation type="submission" date="2014-12" db="EMBL/GenBank/DDBJ databases">
        <authorList>
            <person name="Jaenicke S."/>
        </authorList>
    </citation>
    <scope>NUCLEOTIDE SEQUENCE [LARGE SCALE GENOMIC DNA]</scope>
</reference>
<dbReference type="NCBIfam" id="NF006412">
    <property type="entry name" value="PRK08659.1"/>
    <property type="match status" value="1"/>
</dbReference>
<dbReference type="EMBL" id="CDMH01000047">
    <property type="protein sequence ID" value="CRF42817.1"/>
    <property type="molecule type" value="Genomic_DNA"/>
</dbReference>
<dbReference type="Gene3D" id="3.40.50.970">
    <property type="match status" value="1"/>
</dbReference>
<gene>
    <name evidence="4" type="ORF">HAL011_06800</name>
    <name evidence="5" type="ORF">HAL013_10270</name>
    <name evidence="7" type="ORF">HAL07_15650</name>
    <name evidence="6" type="ORF">HAL09_09670</name>
</gene>
<dbReference type="Pfam" id="PF17147">
    <property type="entry name" value="PFOR_II"/>
    <property type="match status" value="1"/>
</dbReference>
<dbReference type="SUPFAM" id="SSF52518">
    <property type="entry name" value="Thiamin diphosphate-binding fold (THDP-binding)"/>
    <property type="match status" value="1"/>
</dbReference>
<dbReference type="FunFam" id="3.40.50.970:FF:000022">
    <property type="entry name" value="2-oxoglutarate ferredoxin oxidoreductase alpha subunit"/>
    <property type="match status" value="1"/>
</dbReference>
<protein>
    <submittedName>
        <fullName evidence="5">2-oxoglutarate oxidoreductase, alpha subunit</fullName>
        <ecNumber evidence="5">1.2.7.3</ecNumber>
    </submittedName>
</protein>
<dbReference type="Proteomes" id="UP000038622">
    <property type="component" value="Unassembled WGS sequence"/>
</dbReference>
<dbReference type="AlphaFoldDB" id="A0A0K2X8L0"/>
<evidence type="ECO:0000313" key="6">
    <source>
        <dbReference type="EMBL" id="CRF44385.1"/>
    </source>
</evidence>
<evidence type="ECO:0000256" key="1">
    <source>
        <dbReference type="ARBA" id="ARBA00023002"/>
    </source>
</evidence>
<dbReference type="NCBIfam" id="NF007206">
    <property type="entry name" value="PRK09627.1"/>
    <property type="match status" value="1"/>
</dbReference>
<evidence type="ECO:0000259" key="2">
    <source>
        <dbReference type="Pfam" id="PF01855"/>
    </source>
</evidence>
<keyword evidence="1 5" id="KW-0560">Oxidoreductase</keyword>
<dbReference type="PANTHER" id="PTHR32154">
    <property type="entry name" value="PYRUVATE-FLAVODOXIN OXIDOREDUCTASE-RELATED"/>
    <property type="match status" value="1"/>
</dbReference>
<evidence type="ECO:0000313" key="4">
    <source>
        <dbReference type="EMBL" id="CRF40909.1"/>
    </source>
</evidence>
<evidence type="ECO:0000313" key="5">
    <source>
        <dbReference type="EMBL" id="CRF42817.1"/>
    </source>
</evidence>
<dbReference type="EC" id="1.2.7.3" evidence="5"/>
<dbReference type="EMBL" id="CDMN01000037">
    <property type="protein sequence ID" value="CRF44385.1"/>
    <property type="molecule type" value="Genomic_DNA"/>
</dbReference>
<evidence type="ECO:0000259" key="3">
    <source>
        <dbReference type="Pfam" id="PF17147"/>
    </source>
</evidence>
<evidence type="ECO:0000313" key="8">
    <source>
        <dbReference type="Proteomes" id="UP000038622"/>
    </source>
</evidence>
<name>A0A0K2X8L0_9HELI</name>
<evidence type="ECO:0000313" key="7">
    <source>
        <dbReference type="EMBL" id="CRF53100.1"/>
    </source>
</evidence>
<dbReference type="RefSeq" id="WP_053941429.1">
    <property type="nucleotide sequence ID" value="NZ_BSCV01000023.1"/>
</dbReference>
<evidence type="ECO:0000313" key="9">
    <source>
        <dbReference type="Proteomes" id="UP000041394"/>
    </source>
</evidence>
<dbReference type="Proteomes" id="UP000045175">
    <property type="component" value="Unassembled WGS sequence"/>
</dbReference>
<dbReference type="InterPro" id="IPR009014">
    <property type="entry name" value="Transketo_C/PFOR_II"/>
</dbReference>
<organism evidence="5 11">
    <name type="scientific">Helicobacter ailurogastricus</name>
    <dbReference type="NCBI Taxonomy" id="1578720"/>
    <lineage>
        <taxon>Bacteria</taxon>
        <taxon>Pseudomonadati</taxon>
        <taxon>Campylobacterota</taxon>
        <taxon>Epsilonproteobacteria</taxon>
        <taxon>Campylobacterales</taxon>
        <taxon>Helicobacteraceae</taxon>
        <taxon>Helicobacter</taxon>
    </lineage>
</organism>
<feature type="domain" description="Pyruvate:ferredoxin oxidoreductase core" evidence="3">
    <location>
        <begin position="273"/>
        <end position="367"/>
    </location>
</feature>
<accession>A0A0K2X8L0</accession>
<dbReference type="SUPFAM" id="SSF52922">
    <property type="entry name" value="TK C-terminal domain-like"/>
    <property type="match status" value="1"/>
</dbReference>
<dbReference type="InterPro" id="IPR050722">
    <property type="entry name" value="Pyruvate:ferred/Flavod_OxRd"/>
</dbReference>
<evidence type="ECO:0000313" key="10">
    <source>
        <dbReference type="Proteomes" id="UP000043437"/>
    </source>
</evidence>
<keyword evidence="8" id="KW-1185">Reference proteome</keyword>
<dbReference type="PANTHER" id="PTHR32154:SF14">
    <property type="entry name" value="2-OXOGLUTARATE SYNTHASE SUBUNIT KORA"/>
    <property type="match status" value="1"/>
</dbReference>
<sequence>MREVISDGNELVAKAAIEAGCRFFGGYPITPSSDVMHAMSALLPAHGGHFIQMEDEIGGICVSLGASMSGVKAMTASSGPGISLKVEQMGYAFMTETPLVIVDVMRSGPSTGMPTRVAQGDINFLKHPTHGDFKAVALAPGSLEETYTETIRAFNLAEKLMTPVFLLLDETVGHMYGKVSLPDLQELKIINRRVFEGDPKEYRPYGVAENEPAILNPFFKGYRYHITGLHHGPIGFPSEDPKIGGALIDRLFNKIDSQSAEVCLNEEMDIEGADLLVVAYGSSALAIKEVLRELKTEKYPKKVGFFRPLTLWPSPKKRLEELGKQFKNILVVELNKGQYLQEVEHILGRKVPALLQANGRPFSPRQIMAKIKEF</sequence>
<dbReference type="STRING" id="1578720.HAL011_06800"/>
<dbReference type="EMBL" id="CDML01000019">
    <property type="protein sequence ID" value="CRF40909.1"/>
    <property type="molecule type" value="Genomic_DNA"/>
</dbReference>
<dbReference type="Pfam" id="PF01855">
    <property type="entry name" value="POR_N"/>
    <property type="match status" value="1"/>
</dbReference>
<dbReference type="Proteomes" id="UP000043437">
    <property type="component" value="Unassembled WGS sequence"/>
</dbReference>
<dbReference type="GO" id="GO:0047553">
    <property type="term" value="F:2-oxoglutarate synthase activity"/>
    <property type="evidence" value="ECO:0007669"/>
    <property type="project" value="UniProtKB-EC"/>
</dbReference>
<dbReference type="Proteomes" id="UP000041394">
    <property type="component" value="Unassembled WGS sequence"/>
</dbReference>
<dbReference type="InterPro" id="IPR029061">
    <property type="entry name" value="THDP-binding"/>
</dbReference>
<dbReference type="InterPro" id="IPR033412">
    <property type="entry name" value="PFOR_II"/>
</dbReference>
<reference evidence="8" key="2">
    <citation type="submission" date="2014-12" db="EMBL/GenBank/DDBJ databases">
        <authorList>
            <person name="Smet A."/>
        </authorList>
    </citation>
    <scope>NUCLEOTIDE SEQUENCE [LARGE SCALE GENOMIC DNA]</scope>
</reference>
<dbReference type="CDD" id="cd07034">
    <property type="entry name" value="TPP_PYR_PFOR_IOR-alpha_like"/>
    <property type="match status" value="1"/>
</dbReference>
<dbReference type="GO" id="GO:0006979">
    <property type="term" value="P:response to oxidative stress"/>
    <property type="evidence" value="ECO:0007669"/>
    <property type="project" value="TreeGrafter"/>
</dbReference>